<dbReference type="Gene3D" id="1.10.10.10">
    <property type="entry name" value="Winged helix-like DNA-binding domain superfamily/Winged helix DNA-binding domain"/>
    <property type="match status" value="1"/>
</dbReference>
<dbReference type="OrthoDB" id="29244at2157"/>
<dbReference type="EMBL" id="CP000504">
    <property type="protein sequence ID" value="ABL87332.1"/>
    <property type="molecule type" value="Genomic_DNA"/>
</dbReference>
<protein>
    <submittedName>
        <fullName evidence="1">Uncharacterized protein</fullName>
    </submittedName>
</protein>
<dbReference type="HOGENOM" id="CLU_1792196_0_0_2"/>
<dbReference type="eggNOG" id="arCOG03748">
    <property type="taxonomic scope" value="Archaea"/>
</dbReference>
<gene>
    <name evidence="1" type="ordered locus">Pisl_0149</name>
</gene>
<sequence>MEFKPVYYMVLESLARGAKSVDELADELGLEPHDVEAVLNTLMVAGFVEKGERGLLLKRVVYSLTPQGWKTLAEWRQRAKAELEKAAELRKAGREEEAEQILQLYEPAIPLMFAAGILDTALLTALALEELEAADGWDQDVAF</sequence>
<dbReference type="KEGG" id="pis:Pisl_0149"/>
<organism evidence="1 2">
    <name type="scientific">Pyrobaculum islandicum (strain DSM 4184 / JCM 9189 / GEO3)</name>
    <dbReference type="NCBI Taxonomy" id="384616"/>
    <lineage>
        <taxon>Archaea</taxon>
        <taxon>Thermoproteota</taxon>
        <taxon>Thermoprotei</taxon>
        <taxon>Thermoproteales</taxon>
        <taxon>Thermoproteaceae</taxon>
        <taxon>Pyrobaculum</taxon>
    </lineage>
</organism>
<dbReference type="RefSeq" id="WP_011761909.1">
    <property type="nucleotide sequence ID" value="NC_008701.1"/>
</dbReference>
<reference evidence="1" key="1">
    <citation type="submission" date="2006-12" db="EMBL/GenBank/DDBJ databases">
        <title>Complete sequence of Pyrobaculum islandicum DSM 4184.</title>
        <authorList>
            <person name="Copeland A."/>
            <person name="Lucas S."/>
            <person name="Lapidus A."/>
            <person name="Barry K."/>
            <person name="Detter J.C."/>
            <person name="Glavina del Rio T."/>
            <person name="Dalin E."/>
            <person name="Tice H."/>
            <person name="Pitluck S."/>
            <person name="Meincke L."/>
            <person name="Brettin T."/>
            <person name="Bruce D."/>
            <person name="Han C."/>
            <person name="Tapia R."/>
            <person name="Gilna P."/>
            <person name="Schmutz J."/>
            <person name="Larimer F."/>
            <person name="Land M."/>
            <person name="Hauser L."/>
            <person name="Kyrpides N."/>
            <person name="Mikhailova N."/>
            <person name="Cozen A.E."/>
            <person name="Fitz-Gibbon S.T."/>
            <person name="House C.H."/>
            <person name="Saltikov C."/>
            <person name="Lowe T."/>
            <person name="Richardson P."/>
        </authorList>
    </citation>
    <scope>NUCLEOTIDE SEQUENCE [LARGE SCALE GENOMIC DNA]</scope>
    <source>
        <strain evidence="1">DSM 4184</strain>
    </source>
</reference>
<dbReference type="InterPro" id="IPR036388">
    <property type="entry name" value="WH-like_DNA-bd_sf"/>
</dbReference>
<keyword evidence="2" id="KW-1185">Reference proteome</keyword>
<name>A1RQV0_PYRIL</name>
<evidence type="ECO:0000313" key="2">
    <source>
        <dbReference type="Proteomes" id="UP000002595"/>
    </source>
</evidence>
<dbReference type="Proteomes" id="UP000002595">
    <property type="component" value="Chromosome"/>
</dbReference>
<dbReference type="AlphaFoldDB" id="A1RQV0"/>
<dbReference type="SUPFAM" id="SSF46785">
    <property type="entry name" value="Winged helix' DNA-binding domain"/>
    <property type="match status" value="1"/>
</dbReference>
<dbReference type="InterPro" id="IPR036390">
    <property type="entry name" value="WH_DNA-bd_sf"/>
</dbReference>
<dbReference type="GeneID" id="4616540"/>
<evidence type="ECO:0000313" key="1">
    <source>
        <dbReference type="EMBL" id="ABL87332.1"/>
    </source>
</evidence>
<accession>A1RQV0</accession>
<proteinExistence type="predicted"/>